<dbReference type="OrthoDB" id="5389929at2759"/>
<gene>
    <name evidence="1" type="ORF">K469DRAFT_777604</name>
</gene>
<evidence type="ECO:0000313" key="1">
    <source>
        <dbReference type="EMBL" id="KAF2185749.1"/>
    </source>
</evidence>
<accession>A0A6A6E573</accession>
<reference evidence="1" key="1">
    <citation type="journal article" date="2020" name="Stud. Mycol.">
        <title>101 Dothideomycetes genomes: a test case for predicting lifestyles and emergence of pathogens.</title>
        <authorList>
            <person name="Haridas S."/>
            <person name="Albert R."/>
            <person name="Binder M."/>
            <person name="Bloem J."/>
            <person name="Labutti K."/>
            <person name="Salamov A."/>
            <person name="Andreopoulos B."/>
            <person name="Baker S."/>
            <person name="Barry K."/>
            <person name="Bills G."/>
            <person name="Bluhm B."/>
            <person name="Cannon C."/>
            <person name="Castanera R."/>
            <person name="Culley D."/>
            <person name="Daum C."/>
            <person name="Ezra D."/>
            <person name="Gonzalez J."/>
            <person name="Henrissat B."/>
            <person name="Kuo A."/>
            <person name="Liang C."/>
            <person name="Lipzen A."/>
            <person name="Lutzoni F."/>
            <person name="Magnuson J."/>
            <person name="Mondo S."/>
            <person name="Nolan M."/>
            <person name="Ohm R."/>
            <person name="Pangilinan J."/>
            <person name="Park H.-J."/>
            <person name="Ramirez L."/>
            <person name="Alfaro M."/>
            <person name="Sun H."/>
            <person name="Tritt A."/>
            <person name="Yoshinaga Y."/>
            <person name="Zwiers L.-H."/>
            <person name="Turgeon B."/>
            <person name="Goodwin S."/>
            <person name="Spatafora J."/>
            <person name="Crous P."/>
            <person name="Grigoriev I."/>
        </authorList>
    </citation>
    <scope>NUCLEOTIDE SEQUENCE</scope>
    <source>
        <strain evidence="1">CBS 207.26</strain>
    </source>
</reference>
<dbReference type="Proteomes" id="UP000800200">
    <property type="component" value="Unassembled WGS sequence"/>
</dbReference>
<protein>
    <submittedName>
        <fullName evidence="1">Uncharacterized protein</fullName>
    </submittedName>
</protein>
<organism evidence="1 2">
    <name type="scientific">Zopfia rhizophila CBS 207.26</name>
    <dbReference type="NCBI Taxonomy" id="1314779"/>
    <lineage>
        <taxon>Eukaryota</taxon>
        <taxon>Fungi</taxon>
        <taxon>Dikarya</taxon>
        <taxon>Ascomycota</taxon>
        <taxon>Pezizomycotina</taxon>
        <taxon>Dothideomycetes</taxon>
        <taxon>Dothideomycetes incertae sedis</taxon>
        <taxon>Zopfiaceae</taxon>
        <taxon>Zopfia</taxon>
    </lineage>
</organism>
<dbReference type="EMBL" id="ML994632">
    <property type="protein sequence ID" value="KAF2185749.1"/>
    <property type="molecule type" value="Genomic_DNA"/>
</dbReference>
<dbReference type="AlphaFoldDB" id="A0A6A6E573"/>
<sequence>MSNLQIVNPATTGGSKLPLSTTQKTKSGCANGSLSRFFQVLGKKIPRCGRQFERSAAKGWKKWTHKYQTCGAGVMGFMHDWEPLINIIKKGGGGYGDMAVGTFSALFVVRACESMTEWVNSKNIRKVAQFKEQSEGYLSSALPDIRDAMIGFALYEDIFRQSNELEDDFRGEIIDAYARFVTLAVESTKYYKGGGRKRWLSTILEPRKFQEMADDELKDEIKKSQYYCWLSPLLLGLIDERQKKGEFYAYHLLPVKGVASLRNIILSLLSQILRFESHKLRNEDVCQNLEALERKAAQNASKYDLDESLKELSLRVVNLFEQPETIFLFLDRRDRCEEDG</sequence>
<name>A0A6A6E573_9PEZI</name>
<keyword evidence="2" id="KW-1185">Reference proteome</keyword>
<evidence type="ECO:0000313" key="2">
    <source>
        <dbReference type="Proteomes" id="UP000800200"/>
    </source>
</evidence>
<proteinExistence type="predicted"/>